<dbReference type="AlphaFoldDB" id="A0A1H7SCH9"/>
<evidence type="ECO:0000259" key="3">
    <source>
        <dbReference type="Pfam" id="PF07553"/>
    </source>
</evidence>
<keyword evidence="5" id="KW-1185">Reference proteome</keyword>
<sequence length="220" mass="22866">MTEPFPTPQPGYQPAATAPKKKRKKWPWVVGAIVLFLALVGTFGEADKEKSGAVTAASPNSQAAVASPTASKPSSQTTVPIAPAPAASAAPAEQVGNSAPVAANVPPVTTAAPAPAVAPAPAKPQISSSQRNAVRSAQQYLDYSAFSRSGLIEQLEYEGFSTGDATYAVDSVNADWNEQAARSAEQYLDYTSFSKSGLIDQLVYEGYTYAQAEYGANAGY</sequence>
<proteinExistence type="predicted"/>
<accession>A0A1H7SCH9</accession>
<evidence type="ECO:0000313" key="4">
    <source>
        <dbReference type="EMBL" id="SEL70255.1"/>
    </source>
</evidence>
<keyword evidence="2" id="KW-0472">Membrane</keyword>
<feature type="region of interest" description="Disordered" evidence="1">
    <location>
        <begin position="53"/>
        <end position="85"/>
    </location>
</feature>
<feature type="compositionally biased region" description="Pro residues" evidence="1">
    <location>
        <begin position="1"/>
        <end position="11"/>
    </location>
</feature>
<dbReference type="Pfam" id="PF07553">
    <property type="entry name" value="Lipoprotein_Ltp"/>
    <property type="match status" value="2"/>
</dbReference>
<name>A0A1H7SCH9_9NOCA</name>
<feature type="domain" description="Putative host cell surface-exposed lipoprotein Ltp-like HTH region" evidence="3">
    <location>
        <begin position="175"/>
        <end position="215"/>
    </location>
</feature>
<reference evidence="5" key="1">
    <citation type="submission" date="2016-10" db="EMBL/GenBank/DDBJ databases">
        <authorList>
            <person name="Varghese N."/>
            <person name="Submissions S."/>
        </authorList>
    </citation>
    <scope>NUCLEOTIDE SEQUENCE [LARGE SCALE GENOMIC DNA]</scope>
    <source>
        <strain evidence="5">DSM 44675</strain>
    </source>
</reference>
<keyword evidence="2" id="KW-0812">Transmembrane</keyword>
<feature type="region of interest" description="Disordered" evidence="1">
    <location>
        <begin position="1"/>
        <end position="24"/>
    </location>
</feature>
<dbReference type="Gene3D" id="1.10.10.10">
    <property type="entry name" value="Winged helix-like DNA-binding domain superfamily/Winged helix DNA-binding domain"/>
    <property type="match status" value="2"/>
</dbReference>
<dbReference type="EMBL" id="FOAW01000013">
    <property type="protein sequence ID" value="SEL70255.1"/>
    <property type="molecule type" value="Genomic_DNA"/>
</dbReference>
<dbReference type="OrthoDB" id="2004788at2"/>
<evidence type="ECO:0000256" key="1">
    <source>
        <dbReference type="SAM" id="MobiDB-lite"/>
    </source>
</evidence>
<organism evidence="4 5">
    <name type="scientific">Rhodococcus maanshanensis</name>
    <dbReference type="NCBI Taxonomy" id="183556"/>
    <lineage>
        <taxon>Bacteria</taxon>
        <taxon>Bacillati</taxon>
        <taxon>Actinomycetota</taxon>
        <taxon>Actinomycetes</taxon>
        <taxon>Mycobacteriales</taxon>
        <taxon>Nocardiaceae</taxon>
        <taxon>Rhodococcus</taxon>
    </lineage>
</organism>
<gene>
    <name evidence="4" type="ORF">SAMN05444583_11332</name>
</gene>
<feature type="transmembrane region" description="Helical" evidence="2">
    <location>
        <begin position="26"/>
        <end position="44"/>
    </location>
</feature>
<evidence type="ECO:0000313" key="5">
    <source>
        <dbReference type="Proteomes" id="UP000198677"/>
    </source>
</evidence>
<feature type="compositionally biased region" description="Polar residues" evidence="1">
    <location>
        <begin position="57"/>
        <end position="79"/>
    </location>
</feature>
<keyword evidence="2" id="KW-1133">Transmembrane helix</keyword>
<dbReference type="InterPro" id="IPR011434">
    <property type="entry name" value="Ltp-like_HTH"/>
</dbReference>
<protein>
    <submittedName>
        <fullName evidence="4">Host cell surface-exposed lipoprotein</fullName>
    </submittedName>
</protein>
<dbReference type="RefSeq" id="WP_072753374.1">
    <property type="nucleotide sequence ID" value="NZ_FOAW01000013.1"/>
</dbReference>
<dbReference type="InterPro" id="IPR036388">
    <property type="entry name" value="WH-like_DNA-bd_sf"/>
</dbReference>
<evidence type="ECO:0000256" key="2">
    <source>
        <dbReference type="SAM" id="Phobius"/>
    </source>
</evidence>
<keyword evidence="4" id="KW-0449">Lipoprotein</keyword>
<feature type="domain" description="Putative host cell surface-exposed lipoprotein Ltp-like HTH region" evidence="3">
    <location>
        <begin position="130"/>
        <end position="171"/>
    </location>
</feature>
<dbReference type="Proteomes" id="UP000198677">
    <property type="component" value="Unassembled WGS sequence"/>
</dbReference>